<dbReference type="Pfam" id="PF00227">
    <property type="entry name" value="Proteasome"/>
    <property type="match status" value="1"/>
</dbReference>
<dbReference type="OMA" id="QPIMRRY"/>
<dbReference type="FunCoup" id="A0A0G4EU17">
    <property type="interactions" value="765"/>
</dbReference>
<name>A0A0G4EU17_VITBC</name>
<dbReference type="AlphaFoldDB" id="A0A0G4EU17"/>
<dbReference type="GO" id="GO:0019774">
    <property type="term" value="C:proteasome core complex, beta-subunit complex"/>
    <property type="evidence" value="ECO:0007669"/>
    <property type="project" value="UniProtKB-UniRule"/>
</dbReference>
<evidence type="ECO:0000313" key="3">
    <source>
        <dbReference type="EMBL" id="CEM02127.1"/>
    </source>
</evidence>
<evidence type="ECO:0000256" key="2">
    <source>
        <dbReference type="PIRNR" id="PIRNR001213"/>
    </source>
</evidence>
<dbReference type="GO" id="GO:0005634">
    <property type="term" value="C:nucleus"/>
    <property type="evidence" value="ECO:0007669"/>
    <property type="project" value="UniProtKB-SubCell"/>
</dbReference>
<keyword evidence="4" id="KW-1185">Reference proteome</keyword>
<dbReference type="SUPFAM" id="SSF56235">
    <property type="entry name" value="N-terminal nucleophile aminohydrolases (Ntn hydrolases)"/>
    <property type="match status" value="1"/>
</dbReference>
<dbReference type="OrthoDB" id="10248542at2759"/>
<dbReference type="InterPro" id="IPR016295">
    <property type="entry name" value="Proteasome_beta4"/>
</dbReference>
<dbReference type="PIRSF" id="PIRSF001213">
    <property type="entry name" value="Psome_endopept_beta"/>
    <property type="match status" value="1"/>
</dbReference>
<dbReference type="InterPro" id="IPR029055">
    <property type="entry name" value="Ntn_hydrolases_N"/>
</dbReference>
<dbReference type="VEuPathDB" id="CryptoDB:Vbra_8290"/>
<organism evidence="3 4">
    <name type="scientific">Vitrella brassicaformis (strain CCMP3155)</name>
    <dbReference type="NCBI Taxonomy" id="1169540"/>
    <lineage>
        <taxon>Eukaryota</taxon>
        <taxon>Sar</taxon>
        <taxon>Alveolata</taxon>
        <taxon>Colpodellida</taxon>
        <taxon>Vitrellaceae</taxon>
        <taxon>Vitrella</taxon>
    </lineage>
</organism>
<dbReference type="GO" id="GO:0005737">
    <property type="term" value="C:cytoplasm"/>
    <property type="evidence" value="ECO:0007669"/>
    <property type="project" value="UniProtKB-SubCell"/>
</dbReference>
<dbReference type="PANTHER" id="PTHR32194">
    <property type="entry name" value="METALLOPROTEASE TLDD"/>
    <property type="match status" value="1"/>
</dbReference>
<dbReference type="InterPro" id="IPR023333">
    <property type="entry name" value="Proteasome_suB-type"/>
</dbReference>
<dbReference type="PhylomeDB" id="A0A0G4EU17"/>
<accession>A0A0G4EU17</accession>
<comment type="subcellular location">
    <subcellularLocation>
        <location evidence="2">Cytoplasm</location>
    </subcellularLocation>
    <subcellularLocation>
        <location evidence="2">Nucleus</location>
    </subcellularLocation>
</comment>
<keyword evidence="2" id="KW-0647">Proteasome</keyword>
<comment type="similarity">
    <text evidence="2">Belongs to the peptidase T1B family.</text>
</comment>
<dbReference type="STRING" id="1169540.A0A0G4EU17"/>
<dbReference type="EMBL" id="CDMY01000318">
    <property type="protein sequence ID" value="CEM02127.1"/>
    <property type="molecule type" value="Genomic_DNA"/>
</dbReference>
<evidence type="ECO:0000313" key="4">
    <source>
        <dbReference type="Proteomes" id="UP000041254"/>
    </source>
</evidence>
<gene>
    <name evidence="3" type="ORF">Vbra_8290</name>
</gene>
<reference evidence="3 4" key="1">
    <citation type="submission" date="2014-11" db="EMBL/GenBank/DDBJ databases">
        <authorList>
            <person name="Zhu J."/>
            <person name="Qi W."/>
            <person name="Song R."/>
        </authorList>
    </citation>
    <scope>NUCLEOTIDE SEQUENCE [LARGE SCALE GENOMIC DNA]</scope>
</reference>
<keyword evidence="1 2" id="KW-0539">Nucleus</keyword>
<keyword evidence="2" id="KW-0963">Cytoplasm</keyword>
<evidence type="ECO:0000256" key="1">
    <source>
        <dbReference type="ARBA" id="ARBA00023242"/>
    </source>
</evidence>
<dbReference type="GO" id="GO:0051603">
    <property type="term" value="P:proteolysis involved in protein catabolic process"/>
    <property type="evidence" value="ECO:0007669"/>
    <property type="project" value="InterPro"/>
</dbReference>
<dbReference type="Proteomes" id="UP000041254">
    <property type="component" value="Unassembled WGS sequence"/>
</dbReference>
<sequence length="271" mass="30677">MEDCLRLRGRRAPDNYGYSYHGDYNQHVLCGSAVSSGQEPIKHTTRPITTSSTVIGLKFNGGTIVMSDTGVCYGNMLRFKSCERFCQVGDRTVVAASGEYSDFQYLTRDLKEMDTRDWVQEDGCSREPSSIAAYLGRTFYGQRSRLDPYWNQMIMAGWQKTSNEPYLGYIDLYGTTFPEDYIASGFGSYLAIPLLRKEYRPDMTEDEAKALLQKCFMALFYRDCTGLSTVQYAVATSAGIRLSDVSTLTHKWDYKLWLTPTSQLPVSASSW</sequence>
<comment type="function">
    <text evidence="2">Non-catalytic component of the proteasome.</text>
</comment>
<dbReference type="Gene3D" id="3.60.20.10">
    <property type="entry name" value="Glutamine Phosphoribosylpyrophosphate, subunit 1, domain 1"/>
    <property type="match status" value="1"/>
</dbReference>
<dbReference type="InParanoid" id="A0A0G4EU17"/>
<dbReference type="PANTHER" id="PTHR32194:SF6">
    <property type="entry name" value="PROTEASOME SUBUNIT BETA"/>
    <property type="match status" value="1"/>
</dbReference>
<proteinExistence type="inferred from homology"/>
<protein>
    <recommendedName>
        <fullName evidence="2">Proteasome subunit beta</fullName>
    </recommendedName>
</protein>
<dbReference type="InterPro" id="IPR001353">
    <property type="entry name" value="Proteasome_sua/b"/>
</dbReference>